<dbReference type="Pfam" id="PF04616">
    <property type="entry name" value="Glyco_hydro_43"/>
    <property type="match status" value="1"/>
</dbReference>
<dbReference type="Gene3D" id="2.115.10.20">
    <property type="entry name" value="Glycosyl hydrolase domain, family 43"/>
    <property type="match status" value="1"/>
</dbReference>
<dbReference type="InterPro" id="IPR006710">
    <property type="entry name" value="Glyco_hydro_43"/>
</dbReference>
<protein>
    <submittedName>
        <fullName evidence="7">Arabinan endo-1,5-alpha-L-arabinosidase</fullName>
    </submittedName>
</protein>
<reference evidence="7 8" key="1">
    <citation type="submission" date="2022-10" db="EMBL/GenBank/DDBJ databases">
        <title>Comparative genomics and taxonomic characterization of three novel marine species of genus Reichenbachiella exhibiting antioxidant and polysaccharide degradation activities.</title>
        <authorList>
            <person name="Muhammad N."/>
            <person name="Lee Y.-J."/>
            <person name="Ko J."/>
            <person name="Kim S.-G."/>
        </authorList>
    </citation>
    <scope>NUCLEOTIDE SEQUENCE [LARGE SCALE GENOMIC DNA]</scope>
    <source>
        <strain evidence="7 8">ABR2-5</strain>
    </source>
</reference>
<sequence>MKKVIVWVLLYVFSTSISWAQGVYDIGVHDPVMIKQGDTYYLYCTGWGITVYSSKDLKEWKNEKRVFDNPPKWATETVSGFSGHIWAPDISFYDGKYYLYYSISSFAKNTSAIGLATNVTLDSNDPNYKWVDHGEVVQSVPYRDMWNAIDPNLIVDENGYPWLAFGSFWDGMKAVKLIPNRTEVAEPQVWKTIARRERSFELDDKNPGDAAIEAPFIFKKDTSYYLFVSWDYCCRGKESTYKVVVGRSENPTGPFIDQSGKPLNEGGGTLVVEGNDRFAGVGHNSTYTFDGKDYLVFHGYDTQADGHAKLIIKELSWTADGWPEKINLEK</sequence>
<proteinExistence type="inferred from homology"/>
<dbReference type="SUPFAM" id="SSF75005">
    <property type="entry name" value="Arabinanase/levansucrase/invertase"/>
    <property type="match status" value="1"/>
</dbReference>
<dbReference type="PIRSF" id="PIRSF026534">
    <property type="entry name" value="Endo_alpha-L-arabinosidase"/>
    <property type="match status" value="1"/>
</dbReference>
<evidence type="ECO:0000256" key="3">
    <source>
        <dbReference type="ARBA" id="ARBA00022801"/>
    </source>
</evidence>
<keyword evidence="6" id="KW-0732">Signal</keyword>
<accession>A0ABT3CN07</accession>
<gene>
    <name evidence="7" type="ORF">N7U62_00330</name>
</gene>
<evidence type="ECO:0000256" key="4">
    <source>
        <dbReference type="ARBA" id="ARBA00023295"/>
    </source>
</evidence>
<evidence type="ECO:0000256" key="1">
    <source>
        <dbReference type="ARBA" id="ARBA00004834"/>
    </source>
</evidence>
<keyword evidence="8" id="KW-1185">Reference proteome</keyword>
<dbReference type="PANTHER" id="PTHR43301">
    <property type="entry name" value="ARABINAN ENDO-1,5-ALPHA-L-ARABINOSIDASE"/>
    <property type="match status" value="1"/>
</dbReference>
<comment type="caution">
    <text evidence="7">The sequence shown here is derived from an EMBL/GenBank/DDBJ whole genome shotgun (WGS) entry which is preliminary data.</text>
</comment>
<evidence type="ECO:0000313" key="8">
    <source>
        <dbReference type="Proteomes" id="UP001300692"/>
    </source>
</evidence>
<feature type="chain" id="PRO_5045367458" evidence="6">
    <location>
        <begin position="21"/>
        <end position="330"/>
    </location>
</feature>
<name>A0ABT3CN07_9BACT</name>
<dbReference type="InterPro" id="IPR050727">
    <property type="entry name" value="GH43_arabinanases"/>
</dbReference>
<evidence type="ECO:0000313" key="7">
    <source>
        <dbReference type="EMBL" id="MCV9385083.1"/>
    </source>
</evidence>
<evidence type="ECO:0000256" key="5">
    <source>
        <dbReference type="PIRNR" id="PIRNR026534"/>
    </source>
</evidence>
<dbReference type="Proteomes" id="UP001300692">
    <property type="component" value="Unassembled WGS sequence"/>
</dbReference>
<feature type="signal peptide" evidence="6">
    <location>
        <begin position="1"/>
        <end position="20"/>
    </location>
</feature>
<keyword evidence="4 5" id="KW-0326">Glycosidase</keyword>
<dbReference type="PANTHER" id="PTHR43301:SF3">
    <property type="entry name" value="ARABINAN ENDO-1,5-ALPHA-L-ARABINOSIDASE A-RELATED"/>
    <property type="match status" value="1"/>
</dbReference>
<organism evidence="7 8">
    <name type="scientific">Reichenbachiella ulvae</name>
    <dbReference type="NCBI Taxonomy" id="2980104"/>
    <lineage>
        <taxon>Bacteria</taxon>
        <taxon>Pseudomonadati</taxon>
        <taxon>Bacteroidota</taxon>
        <taxon>Cytophagia</taxon>
        <taxon>Cytophagales</taxon>
        <taxon>Reichenbachiellaceae</taxon>
        <taxon>Reichenbachiella</taxon>
    </lineage>
</organism>
<evidence type="ECO:0000256" key="6">
    <source>
        <dbReference type="SAM" id="SignalP"/>
    </source>
</evidence>
<dbReference type="CDD" id="cd18830">
    <property type="entry name" value="GH43_CjArb43A-like"/>
    <property type="match status" value="1"/>
</dbReference>
<dbReference type="RefSeq" id="WP_264135879.1">
    <property type="nucleotide sequence ID" value="NZ_JAOYOD010000001.1"/>
</dbReference>
<evidence type="ECO:0000256" key="2">
    <source>
        <dbReference type="ARBA" id="ARBA00009865"/>
    </source>
</evidence>
<comment type="similarity">
    <text evidence="2 5">Belongs to the glycosyl hydrolase 43 family.</text>
</comment>
<dbReference type="InterPro" id="IPR016840">
    <property type="entry name" value="Glyco_hydro_43_endo_a_Ara-ase"/>
</dbReference>
<dbReference type="EMBL" id="JAOYOD010000001">
    <property type="protein sequence ID" value="MCV9385083.1"/>
    <property type="molecule type" value="Genomic_DNA"/>
</dbReference>
<comment type="pathway">
    <text evidence="1 5">Glycan metabolism; L-arabinan degradation.</text>
</comment>
<keyword evidence="3 5" id="KW-0378">Hydrolase</keyword>
<dbReference type="InterPro" id="IPR023296">
    <property type="entry name" value="Glyco_hydro_beta-prop_sf"/>
</dbReference>